<dbReference type="Proteomes" id="UP000663824">
    <property type="component" value="Unassembled WGS sequence"/>
</dbReference>
<proteinExistence type="predicted"/>
<dbReference type="AlphaFoldDB" id="A0A816TVQ4"/>
<dbReference type="EMBL" id="CAJNRE010011454">
    <property type="protein sequence ID" value="CAF2101514.1"/>
    <property type="molecule type" value="Genomic_DNA"/>
</dbReference>
<evidence type="ECO:0000313" key="1">
    <source>
        <dbReference type="EMBL" id="CAF2101514.1"/>
    </source>
</evidence>
<sequence>MGFDRNPMGSYRFWSDPTVGPLRLAMMDLPDVSGFSTEQIKRKVTSPVDADDEVAIKIGQLYLEIDNKSQADLNEKLQEIKLLEKKHTLLKYNMTF</sequence>
<gene>
    <name evidence="1" type="ORF">MBJ925_LOCUS22353</name>
</gene>
<name>A0A816TVQ4_9BILA</name>
<comment type="caution">
    <text evidence="1">The sequence shown here is derived from an EMBL/GenBank/DDBJ whole genome shotgun (WGS) entry which is preliminary data.</text>
</comment>
<accession>A0A816TVQ4</accession>
<reference evidence="1" key="1">
    <citation type="submission" date="2021-02" db="EMBL/GenBank/DDBJ databases">
        <authorList>
            <person name="Nowell W R."/>
        </authorList>
    </citation>
    <scope>NUCLEOTIDE SEQUENCE</scope>
</reference>
<protein>
    <submittedName>
        <fullName evidence="1">Uncharacterized protein</fullName>
    </submittedName>
</protein>
<organism evidence="1 2">
    <name type="scientific">Rotaria magnacalcarata</name>
    <dbReference type="NCBI Taxonomy" id="392030"/>
    <lineage>
        <taxon>Eukaryota</taxon>
        <taxon>Metazoa</taxon>
        <taxon>Spiralia</taxon>
        <taxon>Gnathifera</taxon>
        <taxon>Rotifera</taxon>
        <taxon>Eurotatoria</taxon>
        <taxon>Bdelloidea</taxon>
        <taxon>Philodinida</taxon>
        <taxon>Philodinidae</taxon>
        <taxon>Rotaria</taxon>
    </lineage>
</organism>
<evidence type="ECO:0000313" key="2">
    <source>
        <dbReference type="Proteomes" id="UP000663824"/>
    </source>
</evidence>